<dbReference type="Proteomes" id="UP000261080">
    <property type="component" value="Unassembled WGS sequence"/>
</dbReference>
<dbReference type="CDD" id="cd14791">
    <property type="entry name" value="GH36"/>
    <property type="match status" value="1"/>
</dbReference>
<gene>
    <name evidence="3" type="ORF">DW016_05300</name>
</gene>
<evidence type="ECO:0000256" key="1">
    <source>
        <dbReference type="ARBA" id="ARBA00022801"/>
    </source>
</evidence>
<dbReference type="PANTHER" id="PTHR43053">
    <property type="entry name" value="GLYCOSIDASE FAMILY 31"/>
    <property type="match status" value="1"/>
</dbReference>
<accession>A0A3E3K4H1</accession>
<dbReference type="RefSeq" id="WP_117493355.1">
    <property type="nucleotide sequence ID" value="NZ_QVLX01000002.1"/>
</dbReference>
<dbReference type="InterPro" id="IPR017853">
    <property type="entry name" value="GH"/>
</dbReference>
<dbReference type="InterPro" id="IPR013785">
    <property type="entry name" value="Aldolase_TIM"/>
</dbReference>
<protein>
    <submittedName>
        <fullName evidence="3">Alpha-galactosidase</fullName>
    </submittedName>
</protein>
<dbReference type="PANTHER" id="PTHR43053:SF3">
    <property type="entry name" value="ALPHA-GALACTOSIDASE C-RELATED"/>
    <property type="match status" value="1"/>
</dbReference>
<reference evidence="3 4" key="1">
    <citation type="submission" date="2018-08" db="EMBL/GenBank/DDBJ databases">
        <title>A genome reference for cultivated species of the human gut microbiota.</title>
        <authorList>
            <person name="Zou Y."/>
            <person name="Xue W."/>
            <person name="Luo G."/>
        </authorList>
    </citation>
    <scope>NUCLEOTIDE SEQUENCE [LARGE SCALE GENOMIC DNA]</scope>
    <source>
        <strain evidence="3 4">AF37-2AT</strain>
    </source>
</reference>
<dbReference type="EMBL" id="QVLX01000002">
    <property type="protein sequence ID" value="RGE88920.1"/>
    <property type="molecule type" value="Genomic_DNA"/>
</dbReference>
<dbReference type="SUPFAM" id="SSF51445">
    <property type="entry name" value="(Trans)glycosidases"/>
    <property type="match status" value="1"/>
</dbReference>
<keyword evidence="2" id="KW-0326">Glycosidase</keyword>
<dbReference type="GO" id="GO:0016052">
    <property type="term" value="P:carbohydrate catabolic process"/>
    <property type="evidence" value="ECO:0007669"/>
    <property type="project" value="InterPro"/>
</dbReference>
<dbReference type="GO" id="GO:0004557">
    <property type="term" value="F:alpha-galactosidase activity"/>
    <property type="evidence" value="ECO:0007669"/>
    <property type="project" value="InterPro"/>
</dbReference>
<dbReference type="OrthoDB" id="9807519at2"/>
<name>A0A3E3K4H1_9FIRM</name>
<sequence length="577" mass="66715">MRITSNIKANIRQTLRDLPDGRQVYDIILDQIPSQEDEITISCEWDFPICNIAGRWHPNCRYDRTLKADWAHGEISMSSVSAPLNVFFSTDGRNIKTIAVSEAEKKVNMNVGVHEENGTMKCRVKVFAGAVETPAYKVRILLDDRDVRYEQAIGDAVDWWETDCGFRPAFVPDEARDPMYSFWYSYHQEFTEEDVEAECRRAAELGFRTVIVDDGWQTDDTNRGYGYCGDWEVTEKKIKNMKDHVDRIHKLGMKYLLWFSVPYVGMYSKVWNLFHNKLIAVDEEQKTGILDIRYPEVRSYLKTIYVNAVKDWGLDGLKLDFIDEFYERADTPKVNEDMDCICLQVALDRLLGETMAELKQIKPDILIEFRQRYIGPFIRRYGNMLRVCDCPESGLANRVGSIDLRLMNRYTAVHSDPIVWNERETPETAALQIIDTLFSTMQFSVKMEYLTAEHRNMVENYMDLMRRYRRLLQTGPIKAEEPQNLYPQVSVRDNDTEITAVYSAGRVVTIGKQQKETIIINGTKATEIYIKAENETPAKVIQKDCYGEIVEEKDVILAGITELPCTAAGRLEIIKQM</sequence>
<dbReference type="Gene3D" id="3.20.20.70">
    <property type="entry name" value="Aldolase class I"/>
    <property type="match status" value="1"/>
</dbReference>
<evidence type="ECO:0000313" key="4">
    <source>
        <dbReference type="Proteomes" id="UP000261080"/>
    </source>
</evidence>
<evidence type="ECO:0000313" key="3">
    <source>
        <dbReference type="EMBL" id="RGE88920.1"/>
    </source>
</evidence>
<keyword evidence="1" id="KW-0378">Hydrolase</keyword>
<keyword evidence="4" id="KW-1185">Reference proteome</keyword>
<dbReference type="InterPro" id="IPR050985">
    <property type="entry name" value="Alpha-glycosidase_related"/>
</dbReference>
<organism evidence="3 4">
    <name type="scientific">Sellimonas intestinalis</name>
    <dbReference type="NCBI Taxonomy" id="1653434"/>
    <lineage>
        <taxon>Bacteria</taxon>
        <taxon>Bacillati</taxon>
        <taxon>Bacillota</taxon>
        <taxon>Clostridia</taxon>
        <taxon>Lachnospirales</taxon>
        <taxon>Lachnospiraceae</taxon>
        <taxon>Sellimonas</taxon>
    </lineage>
</organism>
<proteinExistence type="predicted"/>
<evidence type="ECO:0000256" key="2">
    <source>
        <dbReference type="ARBA" id="ARBA00023295"/>
    </source>
</evidence>
<comment type="caution">
    <text evidence="3">The sequence shown here is derived from an EMBL/GenBank/DDBJ whole genome shotgun (WGS) entry which is preliminary data.</text>
</comment>
<dbReference type="InterPro" id="IPR002252">
    <property type="entry name" value="Glyco_hydro_36"/>
</dbReference>
<dbReference type="Pfam" id="PF02065">
    <property type="entry name" value="Melibiase"/>
    <property type="match status" value="1"/>
</dbReference>
<dbReference type="AlphaFoldDB" id="A0A3E3K4H1"/>